<feature type="transmembrane region" description="Helical" evidence="6">
    <location>
        <begin position="78"/>
        <end position="97"/>
    </location>
</feature>
<evidence type="ECO:0000256" key="1">
    <source>
        <dbReference type="ARBA" id="ARBA00004651"/>
    </source>
</evidence>
<keyword evidence="5 6" id="KW-0472">Membrane</keyword>
<feature type="transmembrane region" description="Helical" evidence="6">
    <location>
        <begin position="175"/>
        <end position="193"/>
    </location>
</feature>
<dbReference type="OrthoDB" id="9814461at2"/>
<dbReference type="CDD" id="cd06581">
    <property type="entry name" value="TM_PBP1_LivM_like"/>
    <property type="match status" value="1"/>
</dbReference>
<dbReference type="Pfam" id="PF02653">
    <property type="entry name" value="BPD_transp_2"/>
    <property type="match status" value="1"/>
</dbReference>
<dbReference type="RefSeq" id="WP_091997569.1">
    <property type="nucleotide sequence ID" value="NZ_FMYQ01000011.1"/>
</dbReference>
<dbReference type="PANTHER" id="PTHR30482:SF10">
    <property type="entry name" value="HIGH-AFFINITY BRANCHED-CHAIN AMINO ACID TRANSPORT PROTEIN BRAE"/>
    <property type="match status" value="1"/>
</dbReference>
<evidence type="ECO:0000256" key="4">
    <source>
        <dbReference type="ARBA" id="ARBA00022989"/>
    </source>
</evidence>
<dbReference type="InterPro" id="IPR043428">
    <property type="entry name" value="LivM-like"/>
</dbReference>
<organism evidence="7 8">
    <name type="scientific">Paraburkholderia lycopersici</name>
    <dbReference type="NCBI Taxonomy" id="416944"/>
    <lineage>
        <taxon>Bacteria</taxon>
        <taxon>Pseudomonadati</taxon>
        <taxon>Pseudomonadota</taxon>
        <taxon>Betaproteobacteria</taxon>
        <taxon>Burkholderiales</taxon>
        <taxon>Burkholderiaceae</taxon>
        <taxon>Paraburkholderia</taxon>
    </lineage>
</organism>
<dbReference type="GO" id="GO:0015658">
    <property type="term" value="F:branched-chain amino acid transmembrane transporter activity"/>
    <property type="evidence" value="ECO:0007669"/>
    <property type="project" value="InterPro"/>
</dbReference>
<sequence>MASLISHAPGATLRKSAGRIGAARTSAAVALALLVLAVPSAFGGYGLYVAASGAMMAVGAMALTVLSGSAGLPSLGTAAFLAIGAFTSGILATQWGLGLVPAVVVAVLFGFAAGTTIALLTLRVSGLYLAVGTLALQHVVQIVATDLDLKLTYASGFMLDSPRIAGWAVDTPLRWWALTAALVALVYALFSWLQRGHVGREWALLRVEPDAAAALGVSAVRTRLAVFALTSAVIAAAGAVDGYRLGNVQASTYTLHLAITYLTVAALGGAGRLVGAIVASYVIVVLPDAIAALLGVAGIDATSHGAGIDNMLIGAILAFALLDGPARVRRAIVSRGVARRTAARQEAR</sequence>
<feature type="transmembrane region" description="Helical" evidence="6">
    <location>
        <begin position="224"/>
        <end position="243"/>
    </location>
</feature>
<comment type="subcellular location">
    <subcellularLocation>
        <location evidence="1">Cell membrane</location>
        <topology evidence="1">Multi-pass membrane protein</topology>
    </subcellularLocation>
</comment>
<dbReference type="InterPro" id="IPR001851">
    <property type="entry name" value="ABC_transp_permease"/>
</dbReference>
<keyword evidence="8" id="KW-1185">Reference proteome</keyword>
<gene>
    <name evidence="7" type="ORF">SAMN05421548_111157</name>
</gene>
<protein>
    <submittedName>
        <fullName evidence="7">Branched-chain amino acid transport system permease protein</fullName>
    </submittedName>
</protein>
<feature type="transmembrane region" description="Helical" evidence="6">
    <location>
        <begin position="305"/>
        <end position="322"/>
    </location>
</feature>
<dbReference type="EMBL" id="FMYQ01000011">
    <property type="protein sequence ID" value="SDC89728.1"/>
    <property type="molecule type" value="Genomic_DNA"/>
</dbReference>
<feature type="transmembrane region" description="Helical" evidence="6">
    <location>
        <begin position="45"/>
        <end position="66"/>
    </location>
</feature>
<keyword evidence="4 6" id="KW-1133">Transmembrane helix</keyword>
<accession>A0A1G6QBN6</accession>
<evidence type="ECO:0000313" key="7">
    <source>
        <dbReference type="EMBL" id="SDC89728.1"/>
    </source>
</evidence>
<keyword evidence="3 6" id="KW-0812">Transmembrane</keyword>
<evidence type="ECO:0000256" key="3">
    <source>
        <dbReference type="ARBA" id="ARBA00022692"/>
    </source>
</evidence>
<dbReference type="GO" id="GO:0005886">
    <property type="term" value="C:plasma membrane"/>
    <property type="evidence" value="ECO:0007669"/>
    <property type="project" value="UniProtKB-SubCell"/>
</dbReference>
<evidence type="ECO:0000256" key="6">
    <source>
        <dbReference type="SAM" id="Phobius"/>
    </source>
</evidence>
<dbReference type="STRING" id="416944.SAMN05421548_111157"/>
<name>A0A1G6QBN6_9BURK</name>
<keyword evidence="2" id="KW-1003">Cell membrane</keyword>
<reference evidence="8" key="1">
    <citation type="submission" date="2016-09" db="EMBL/GenBank/DDBJ databases">
        <authorList>
            <person name="Varghese N."/>
            <person name="Submissions S."/>
        </authorList>
    </citation>
    <scope>NUCLEOTIDE SEQUENCE [LARGE SCALE GENOMIC DNA]</scope>
    <source>
        <strain evidence="8">TNe-862</strain>
    </source>
</reference>
<dbReference type="PANTHER" id="PTHR30482">
    <property type="entry name" value="HIGH-AFFINITY BRANCHED-CHAIN AMINO ACID TRANSPORT SYSTEM PERMEASE"/>
    <property type="match status" value="1"/>
</dbReference>
<evidence type="ECO:0000256" key="2">
    <source>
        <dbReference type="ARBA" id="ARBA00022475"/>
    </source>
</evidence>
<evidence type="ECO:0000256" key="5">
    <source>
        <dbReference type="ARBA" id="ARBA00023136"/>
    </source>
</evidence>
<dbReference type="Proteomes" id="UP000198908">
    <property type="component" value="Unassembled WGS sequence"/>
</dbReference>
<feature type="transmembrane region" description="Helical" evidence="6">
    <location>
        <begin position="21"/>
        <end position="39"/>
    </location>
</feature>
<dbReference type="AlphaFoldDB" id="A0A1G6QBN6"/>
<feature type="transmembrane region" description="Helical" evidence="6">
    <location>
        <begin position="255"/>
        <end position="274"/>
    </location>
</feature>
<feature type="transmembrane region" description="Helical" evidence="6">
    <location>
        <begin position="103"/>
        <end position="120"/>
    </location>
</feature>
<evidence type="ECO:0000313" key="8">
    <source>
        <dbReference type="Proteomes" id="UP000198908"/>
    </source>
</evidence>
<proteinExistence type="predicted"/>
<feature type="transmembrane region" description="Helical" evidence="6">
    <location>
        <begin position="281"/>
        <end position="299"/>
    </location>
</feature>